<accession>A0ABU0ARY1</accession>
<dbReference type="InterPro" id="IPR008613">
    <property type="entry name" value="Excalibur_Ca-bd_domain"/>
</dbReference>
<organism evidence="3 4">
    <name type="scientific">Cytobacillus purgationiresistens</name>
    <dbReference type="NCBI Taxonomy" id="863449"/>
    <lineage>
        <taxon>Bacteria</taxon>
        <taxon>Bacillati</taxon>
        <taxon>Bacillota</taxon>
        <taxon>Bacilli</taxon>
        <taxon>Bacillales</taxon>
        <taxon>Bacillaceae</taxon>
        <taxon>Cytobacillus</taxon>
    </lineage>
</organism>
<dbReference type="RefSeq" id="WP_370875135.1">
    <property type="nucleotide sequence ID" value="NZ_JAUSUB010000043.1"/>
</dbReference>
<feature type="compositionally biased region" description="Polar residues" evidence="1">
    <location>
        <begin position="12"/>
        <end position="25"/>
    </location>
</feature>
<evidence type="ECO:0000313" key="4">
    <source>
        <dbReference type="Proteomes" id="UP001238088"/>
    </source>
</evidence>
<evidence type="ECO:0000259" key="2">
    <source>
        <dbReference type="SMART" id="SM00894"/>
    </source>
</evidence>
<gene>
    <name evidence="3" type="ORF">J2S17_005494</name>
</gene>
<proteinExistence type="predicted"/>
<dbReference type="SMART" id="SM00894">
    <property type="entry name" value="Excalibur"/>
    <property type="match status" value="1"/>
</dbReference>
<evidence type="ECO:0000256" key="1">
    <source>
        <dbReference type="SAM" id="MobiDB-lite"/>
    </source>
</evidence>
<protein>
    <recommendedName>
        <fullName evidence="2">Excalibur calcium-binding domain-containing protein</fullName>
    </recommendedName>
</protein>
<keyword evidence="4" id="KW-1185">Reference proteome</keyword>
<dbReference type="Proteomes" id="UP001238088">
    <property type="component" value="Unassembled WGS sequence"/>
</dbReference>
<feature type="domain" description="Excalibur calcium-binding" evidence="2">
    <location>
        <begin position="31"/>
        <end position="64"/>
    </location>
</feature>
<reference evidence="3 4" key="1">
    <citation type="submission" date="2023-07" db="EMBL/GenBank/DDBJ databases">
        <title>Genomic Encyclopedia of Type Strains, Phase IV (KMG-IV): sequencing the most valuable type-strain genomes for metagenomic binning, comparative biology and taxonomic classification.</title>
        <authorList>
            <person name="Goeker M."/>
        </authorList>
    </citation>
    <scope>NUCLEOTIDE SEQUENCE [LARGE SCALE GENOMIC DNA]</scope>
    <source>
        <strain evidence="3 4">DSM 23494</strain>
    </source>
</reference>
<comment type="caution">
    <text evidence="3">The sequence shown here is derived from an EMBL/GenBank/DDBJ whole genome shotgun (WGS) entry which is preliminary data.</text>
</comment>
<sequence>MLSLANLIDGSGTPNKSKTSEQAVTTASNESFANCTELTKVYPNGVPSSHPAYQSKIARDKDGLLVKGSS</sequence>
<dbReference type="EMBL" id="JAUSUB010000043">
    <property type="protein sequence ID" value="MDQ0273562.1"/>
    <property type="molecule type" value="Genomic_DNA"/>
</dbReference>
<feature type="region of interest" description="Disordered" evidence="1">
    <location>
        <begin position="1"/>
        <end position="25"/>
    </location>
</feature>
<evidence type="ECO:0000313" key="3">
    <source>
        <dbReference type="EMBL" id="MDQ0273562.1"/>
    </source>
</evidence>
<name>A0ABU0ARY1_9BACI</name>
<dbReference type="Pfam" id="PF05901">
    <property type="entry name" value="Excalibur"/>
    <property type="match status" value="1"/>
</dbReference>